<dbReference type="Proteomes" id="UP000409037">
    <property type="component" value="Unassembled WGS sequence"/>
</dbReference>
<name>A0A5E7EN43_PSEFL</name>
<sequence length="84" mass="9303">MTPMVQNLLVNLVLEMVSKTLKGEKTGFLTQTLGKVPVVMVGRTQRVTSGSQLVGGVEHMGGRIGTYRRRVVEIEMFGHFNISR</sequence>
<proteinExistence type="predicted"/>
<dbReference type="EMBL" id="CABVHU010000013">
    <property type="protein sequence ID" value="VVO28179.1"/>
    <property type="molecule type" value="Genomic_DNA"/>
</dbReference>
<accession>A0A5E7EN43</accession>
<evidence type="ECO:0000313" key="1">
    <source>
        <dbReference type="EMBL" id="VVO28179.1"/>
    </source>
</evidence>
<protein>
    <submittedName>
        <fullName evidence="1">Uncharacterized protein</fullName>
    </submittedName>
</protein>
<reference evidence="1 2" key="1">
    <citation type="submission" date="2019-09" db="EMBL/GenBank/DDBJ databases">
        <authorList>
            <person name="Chandra G."/>
            <person name="Truman W A."/>
        </authorList>
    </citation>
    <scope>NUCLEOTIDE SEQUENCE [LARGE SCALE GENOMIC DNA]</scope>
    <source>
        <strain evidence="1">PS833</strain>
    </source>
</reference>
<organism evidence="1 2">
    <name type="scientific">Pseudomonas fluorescens</name>
    <dbReference type="NCBI Taxonomy" id="294"/>
    <lineage>
        <taxon>Bacteria</taxon>
        <taxon>Pseudomonadati</taxon>
        <taxon>Pseudomonadota</taxon>
        <taxon>Gammaproteobacteria</taxon>
        <taxon>Pseudomonadales</taxon>
        <taxon>Pseudomonadaceae</taxon>
        <taxon>Pseudomonas</taxon>
    </lineage>
</organism>
<evidence type="ECO:0000313" key="2">
    <source>
        <dbReference type="Proteomes" id="UP000409037"/>
    </source>
</evidence>
<gene>
    <name evidence="1" type="ORF">PS833_04777</name>
</gene>
<dbReference type="AlphaFoldDB" id="A0A5E7EN43"/>